<evidence type="ECO:0000313" key="2">
    <source>
        <dbReference type="EMBL" id="GII95652.1"/>
    </source>
</evidence>
<gene>
    <name evidence="2" type="ORF">Ssi02_58830</name>
</gene>
<dbReference type="EMBL" id="BOOW01000037">
    <property type="protein sequence ID" value="GII95652.1"/>
    <property type="molecule type" value="Genomic_DNA"/>
</dbReference>
<organism evidence="2 3">
    <name type="scientific">Sinosporangium siamense</name>
    <dbReference type="NCBI Taxonomy" id="1367973"/>
    <lineage>
        <taxon>Bacteria</taxon>
        <taxon>Bacillati</taxon>
        <taxon>Actinomycetota</taxon>
        <taxon>Actinomycetes</taxon>
        <taxon>Streptosporangiales</taxon>
        <taxon>Streptosporangiaceae</taxon>
        <taxon>Sinosporangium</taxon>
    </lineage>
</organism>
<reference evidence="2" key="1">
    <citation type="submission" date="2021-01" db="EMBL/GenBank/DDBJ databases">
        <title>Whole genome shotgun sequence of Sinosporangium siamense NBRC 109515.</title>
        <authorList>
            <person name="Komaki H."/>
            <person name="Tamura T."/>
        </authorList>
    </citation>
    <scope>NUCLEOTIDE SEQUENCE</scope>
    <source>
        <strain evidence="2">NBRC 109515</strain>
    </source>
</reference>
<sequence>MDIGAVETANQTFYTAIENADLDRMTEVWAEDSEVGKVSCVHPGWPLLSGRAEVLRSWALIMANTPYIQFVLTDVVTTIIGDVAVLSCAENILTAGDAGDASFAAGKVVATNTFIRTPAGWRLWMYHGSPVLQGEDEEGEEETA</sequence>
<comment type="caution">
    <text evidence="2">The sequence shown here is derived from an EMBL/GenBank/DDBJ whole genome shotgun (WGS) entry which is preliminary data.</text>
</comment>
<dbReference type="InterPro" id="IPR037401">
    <property type="entry name" value="SnoaL-like"/>
</dbReference>
<proteinExistence type="predicted"/>
<evidence type="ECO:0000259" key="1">
    <source>
        <dbReference type="Pfam" id="PF13474"/>
    </source>
</evidence>
<protein>
    <submittedName>
        <fullName evidence="2">3-dehydroquinate dehydratase</fullName>
    </submittedName>
</protein>
<dbReference type="InterPro" id="IPR032710">
    <property type="entry name" value="NTF2-like_dom_sf"/>
</dbReference>
<dbReference type="AlphaFoldDB" id="A0A919RLZ9"/>
<dbReference type="PANTHER" id="PTHR34957:SF1">
    <property type="entry name" value="NUCLEAR TRANSPORT FACTOR 2 (NTF2) FAMILY PROTEIN"/>
    <property type="match status" value="1"/>
</dbReference>
<dbReference type="SUPFAM" id="SSF54427">
    <property type="entry name" value="NTF2-like"/>
    <property type="match status" value="1"/>
</dbReference>
<dbReference type="Pfam" id="PF13474">
    <property type="entry name" value="SnoaL_3"/>
    <property type="match status" value="1"/>
</dbReference>
<keyword evidence="3" id="KW-1185">Reference proteome</keyword>
<dbReference type="Proteomes" id="UP000606172">
    <property type="component" value="Unassembled WGS sequence"/>
</dbReference>
<feature type="domain" description="SnoaL-like" evidence="1">
    <location>
        <begin position="6"/>
        <end position="131"/>
    </location>
</feature>
<dbReference type="Gene3D" id="3.10.450.50">
    <property type="match status" value="1"/>
</dbReference>
<dbReference type="PANTHER" id="PTHR34957">
    <property type="entry name" value="NUCLEAR TRANSPORT FACTOR 2 (NTF2) FAMILY PROTEIN"/>
    <property type="match status" value="1"/>
</dbReference>
<name>A0A919RLZ9_9ACTN</name>
<evidence type="ECO:0000313" key="3">
    <source>
        <dbReference type="Proteomes" id="UP000606172"/>
    </source>
</evidence>
<accession>A0A919RLZ9</accession>